<feature type="compositionally biased region" description="Low complexity" evidence="1">
    <location>
        <begin position="207"/>
        <end position="228"/>
    </location>
</feature>
<dbReference type="EMBL" id="AP018560">
    <property type="protein sequence ID" value="BBD79406.1"/>
    <property type="molecule type" value="Genomic_DNA"/>
</dbReference>
<evidence type="ECO:0000313" key="4">
    <source>
        <dbReference type="Proteomes" id="UP000270530"/>
    </source>
</evidence>
<dbReference type="Proteomes" id="UP000270530">
    <property type="component" value="Chromosome"/>
</dbReference>
<dbReference type="AlphaFoldDB" id="A0A2Z6E2V7"/>
<evidence type="ECO:0000256" key="1">
    <source>
        <dbReference type="SAM" id="MobiDB-lite"/>
    </source>
</evidence>
<dbReference type="InterPro" id="IPR038610">
    <property type="entry name" value="FliK-like_C_sf"/>
</dbReference>
<evidence type="ECO:0000259" key="2">
    <source>
        <dbReference type="Pfam" id="PF02120"/>
    </source>
</evidence>
<organism evidence="3 4">
    <name type="scientific">Aerosticca soli</name>
    <dbReference type="NCBI Taxonomy" id="2010829"/>
    <lineage>
        <taxon>Bacteria</taxon>
        <taxon>Pseudomonadati</taxon>
        <taxon>Pseudomonadota</taxon>
        <taxon>Gammaproteobacteria</taxon>
        <taxon>Lysobacterales</taxon>
        <taxon>Rhodanobacteraceae</taxon>
        <taxon>Aerosticca</taxon>
    </lineage>
</organism>
<dbReference type="Gene3D" id="3.30.750.140">
    <property type="match status" value="1"/>
</dbReference>
<dbReference type="KEGG" id="rbd:ALSL_0740"/>
<dbReference type="InterPro" id="IPR021136">
    <property type="entry name" value="Flagellar_hook_control-like_C"/>
</dbReference>
<feature type="domain" description="Flagellar hook-length control protein-like C-terminal" evidence="2">
    <location>
        <begin position="296"/>
        <end position="373"/>
    </location>
</feature>
<sequence length="386" mass="41355">MIIQPTSLAALTWAGAAAGSSAESWRIGAVLAARPLGLNDRGLLVLEIGGLTVEAEPPPGQQLANGQLPPQFQVRVQSLGGQPLLEILGTGGSDPIVYRALRERLPQQNGYAPLLSTLDALSRRPQLRQLPAPLREALAVLDHAVRLPEEITRGEGLREAIARSGLFLEAQLAQPRTDLAALATDDWKAALLRLAATLEPHAPARPPARGAETPPPLQQRGLQPPQARQPTPLELLESEGIDALIERLHGDVRAALARLEVAQLDNTQATAWMIEIPVQGEGGRDVLQLHLAFGRAEEGGGAWTLGFSIDLPPLGPVQGELHLRDLRLGVRLWAERGDTAERLERQFPALRQRLAACGLLLDQLSCQTGLPHGPQRAGGLLFKATA</sequence>
<name>A0A2Z6E2V7_9GAMM</name>
<dbReference type="RefSeq" id="WP_126536531.1">
    <property type="nucleotide sequence ID" value="NZ_AP018560.1"/>
</dbReference>
<dbReference type="OrthoDB" id="5644314at2"/>
<accession>A0A2Z6E2V7</accession>
<reference evidence="4" key="1">
    <citation type="submission" date="2018-04" db="EMBL/GenBank/DDBJ databases">
        <authorList>
            <person name="Watanabe M."/>
            <person name="Kojima H."/>
        </authorList>
    </citation>
    <scope>NUCLEOTIDE SEQUENCE [LARGE SCALE GENOMIC DNA]</scope>
    <source>
        <strain evidence="4">Dysh456</strain>
    </source>
</reference>
<feature type="region of interest" description="Disordered" evidence="1">
    <location>
        <begin position="200"/>
        <end position="228"/>
    </location>
</feature>
<protein>
    <submittedName>
        <fullName evidence="3">Molecular chaperone</fullName>
    </submittedName>
</protein>
<dbReference type="Pfam" id="PF02120">
    <property type="entry name" value="Flg_hook"/>
    <property type="match status" value="1"/>
</dbReference>
<keyword evidence="4" id="KW-1185">Reference proteome</keyword>
<evidence type="ECO:0000313" key="3">
    <source>
        <dbReference type="EMBL" id="BBD79406.1"/>
    </source>
</evidence>
<proteinExistence type="predicted"/>
<reference evidence="4" key="2">
    <citation type="submission" date="2018-06" db="EMBL/GenBank/DDBJ databases">
        <title>Genome sequence of Rhodanobacteraceae bacterium strain Dysh456.</title>
        <authorList>
            <person name="Fukui M."/>
        </authorList>
    </citation>
    <scope>NUCLEOTIDE SEQUENCE [LARGE SCALE GENOMIC DNA]</scope>
    <source>
        <strain evidence="4">Dysh456</strain>
    </source>
</reference>
<gene>
    <name evidence="3" type="ORF">ALSL_0740</name>
</gene>